<name>A0A0F9UAS7_9ZZZZ</name>
<gene>
    <name evidence="2" type="ORF">LCGC14_0246400</name>
</gene>
<organism evidence="2">
    <name type="scientific">marine sediment metagenome</name>
    <dbReference type="NCBI Taxonomy" id="412755"/>
    <lineage>
        <taxon>unclassified sequences</taxon>
        <taxon>metagenomes</taxon>
        <taxon>ecological metagenomes</taxon>
    </lineage>
</organism>
<dbReference type="AlphaFoldDB" id="A0A0F9UAS7"/>
<reference evidence="2" key="1">
    <citation type="journal article" date="2015" name="Nature">
        <title>Complex archaea that bridge the gap between prokaryotes and eukaryotes.</title>
        <authorList>
            <person name="Spang A."/>
            <person name="Saw J.H."/>
            <person name="Jorgensen S.L."/>
            <person name="Zaremba-Niedzwiedzka K."/>
            <person name="Martijn J."/>
            <person name="Lind A.E."/>
            <person name="van Eijk R."/>
            <person name="Schleper C."/>
            <person name="Guy L."/>
            <person name="Ettema T.J."/>
        </authorList>
    </citation>
    <scope>NUCLEOTIDE SEQUENCE</scope>
</reference>
<comment type="caution">
    <text evidence="2">The sequence shown here is derived from an EMBL/GenBank/DDBJ whole genome shotgun (WGS) entry which is preliminary data.</text>
</comment>
<sequence length="810" mass="91116">MAYKRSQRRYQDGGEIPKFTPERLSTINSLLYGLIPKDKKEPLVDLYNALVDFKNRRGDGEFSPEELDLRKRIAEAQSFGYPTSLKDLTRFVDRVKAGKKQGFFIPPDRKVQKARKEFINKYYGIPEDRPRHLVKSQYKPTRATDPDATYYTIGATMKERAKRRMNTPGAFDYAYESAQNPSRNIFQKRRQMYKANMELLENYEEPRLLFGDLLGKHQLSTGTDEKGRYISVYDKWDIDPPFLKDKGIDVDQLNYPFEIYDRFYESEFNNNPMARQQTVGKELPQVKGYYDQLPTRGQINPTDALNYRYSHPMMNSNMPVTIPGTPVQDWWNKFNSDLNRPTVDFDPNTPLAPMGSRGSVPLRKKGGSMYIEPSRRGSFTRWAKRHGHDSVQAAANAVMSNKDRYSPAIVKKANFAKNFGGKKRQDGGELTPLTSIPPSFDAGKLFVDDKISLRKIIFDNIQDQKLLDYQQRLNAPFKRVEDEESFGGNQELQDLFSPTKDKKKYGGRLKKKGQDGLEIPDWQQIANQYKYGIEDPVANLGAVQTGKGFGTYEIDPNGGAPQSSSLPFDTVEGLGRDPANMSRFKRRGFNLVNSDIGQGVGNFAKDNAGDLINIANVGISAISRNRALKNLQTGYDPTYQSFNPLRYRSRLPSIQRRNEQSYLASAESMANVTGTAGTLGRAATFGKMVNANTSAAIADEQARGQFELGQQRIGTQVGARNVAEANRAAQVSAMMQNQAVAARVSATEATSQEIQNLVANAQQGDMQSRAMLLQLLSTTDPDELAASLGMTKSELLELAGVKPKYRNRLE</sequence>
<protein>
    <submittedName>
        <fullName evidence="2">Uncharacterized protein</fullName>
    </submittedName>
</protein>
<feature type="region of interest" description="Disordered" evidence="1">
    <location>
        <begin position="344"/>
        <end position="368"/>
    </location>
</feature>
<evidence type="ECO:0000256" key="1">
    <source>
        <dbReference type="SAM" id="MobiDB-lite"/>
    </source>
</evidence>
<dbReference type="EMBL" id="LAZR01000126">
    <property type="protein sequence ID" value="KKN88749.1"/>
    <property type="molecule type" value="Genomic_DNA"/>
</dbReference>
<evidence type="ECO:0000313" key="2">
    <source>
        <dbReference type="EMBL" id="KKN88749.1"/>
    </source>
</evidence>
<proteinExistence type="predicted"/>
<accession>A0A0F9UAS7</accession>